<protein>
    <recommendedName>
        <fullName evidence="1">BACK domain-containing protein</fullName>
    </recommendedName>
</protein>
<dbReference type="Proteomes" id="UP000663866">
    <property type="component" value="Unassembled WGS sequence"/>
</dbReference>
<dbReference type="EMBL" id="CAJOBG010008102">
    <property type="protein sequence ID" value="CAF4235078.1"/>
    <property type="molecule type" value="Genomic_DNA"/>
</dbReference>
<dbReference type="InterPro" id="IPR011705">
    <property type="entry name" value="BACK"/>
</dbReference>
<sequence length="55" mass="6531">VQESEELLVVTINQLMDIISNNQLNMICKYVFNAGMQWNLCDLTQRKEYLPKIHF</sequence>
<comment type="caution">
    <text evidence="2">The sequence shown here is derived from an EMBL/GenBank/DDBJ whole genome shotgun (WGS) entry which is preliminary data.</text>
</comment>
<dbReference type="Gene3D" id="1.25.40.420">
    <property type="match status" value="1"/>
</dbReference>
<gene>
    <name evidence="2" type="ORF">OVN521_LOCUS28194</name>
</gene>
<dbReference type="AlphaFoldDB" id="A0A820DNL5"/>
<feature type="non-terminal residue" evidence="2">
    <location>
        <position position="1"/>
    </location>
</feature>
<organism evidence="2 3">
    <name type="scientific">Rotaria magnacalcarata</name>
    <dbReference type="NCBI Taxonomy" id="392030"/>
    <lineage>
        <taxon>Eukaryota</taxon>
        <taxon>Metazoa</taxon>
        <taxon>Spiralia</taxon>
        <taxon>Gnathifera</taxon>
        <taxon>Rotifera</taxon>
        <taxon>Eurotatoria</taxon>
        <taxon>Bdelloidea</taxon>
        <taxon>Philodinida</taxon>
        <taxon>Philodinidae</taxon>
        <taxon>Rotaria</taxon>
    </lineage>
</organism>
<dbReference type="Pfam" id="PF07707">
    <property type="entry name" value="BACK"/>
    <property type="match status" value="1"/>
</dbReference>
<feature type="domain" description="BACK" evidence="1">
    <location>
        <begin position="1"/>
        <end position="53"/>
    </location>
</feature>
<keyword evidence="3" id="KW-1185">Reference proteome</keyword>
<evidence type="ECO:0000259" key="1">
    <source>
        <dbReference type="Pfam" id="PF07707"/>
    </source>
</evidence>
<accession>A0A820DNL5</accession>
<name>A0A820DNL5_9BILA</name>
<proteinExistence type="predicted"/>
<evidence type="ECO:0000313" key="2">
    <source>
        <dbReference type="EMBL" id="CAF4235078.1"/>
    </source>
</evidence>
<reference evidence="2" key="1">
    <citation type="submission" date="2021-02" db="EMBL/GenBank/DDBJ databases">
        <authorList>
            <person name="Nowell W R."/>
        </authorList>
    </citation>
    <scope>NUCLEOTIDE SEQUENCE</scope>
</reference>
<evidence type="ECO:0000313" key="3">
    <source>
        <dbReference type="Proteomes" id="UP000663866"/>
    </source>
</evidence>